<sequence>MTVKWSQFIYYIIIGLLIFTNNINCIENHANSDDESTDLTASKRFLLALPSPKRLSLPSHLFNRYRRLMEAYGYRPYSDYVNNEEEDNIFNEDKRFLLGLPPKMEYKRFLLGLPPSRHQKRFILGLPAPTRFQS</sequence>
<proteinExistence type="predicted"/>
<protein>
    <submittedName>
        <fullName evidence="1">Uncharacterized protein</fullName>
    </submittedName>
</protein>
<gene>
    <name evidence="1" type="ORF">MN116_006707</name>
</gene>
<keyword evidence="2" id="KW-1185">Reference proteome</keyword>
<reference evidence="1" key="1">
    <citation type="submission" date="2022-04" db="EMBL/GenBank/DDBJ databases">
        <authorList>
            <person name="Xu L."/>
            <person name="Lv Z."/>
        </authorList>
    </citation>
    <scope>NUCLEOTIDE SEQUENCE</scope>
    <source>
        <strain evidence="1">LV_2022a</strain>
    </source>
</reference>
<dbReference type="EMBL" id="JALJAT010000005">
    <property type="protein sequence ID" value="KAK4469122.1"/>
    <property type="molecule type" value="Genomic_DNA"/>
</dbReference>
<organism evidence="1 2">
    <name type="scientific">Schistosoma mekongi</name>
    <name type="common">Parasitic worm</name>
    <dbReference type="NCBI Taxonomy" id="38744"/>
    <lineage>
        <taxon>Eukaryota</taxon>
        <taxon>Metazoa</taxon>
        <taxon>Spiralia</taxon>
        <taxon>Lophotrochozoa</taxon>
        <taxon>Platyhelminthes</taxon>
        <taxon>Trematoda</taxon>
        <taxon>Digenea</taxon>
        <taxon>Strigeidida</taxon>
        <taxon>Schistosomatoidea</taxon>
        <taxon>Schistosomatidae</taxon>
        <taxon>Schistosoma</taxon>
    </lineage>
</organism>
<dbReference type="AlphaFoldDB" id="A0AAE2D2V1"/>
<dbReference type="Proteomes" id="UP001292079">
    <property type="component" value="Unassembled WGS sequence"/>
</dbReference>
<name>A0AAE2D2V1_SCHME</name>
<comment type="caution">
    <text evidence="1">The sequence shown here is derived from an EMBL/GenBank/DDBJ whole genome shotgun (WGS) entry which is preliminary data.</text>
</comment>
<evidence type="ECO:0000313" key="1">
    <source>
        <dbReference type="EMBL" id="KAK4469122.1"/>
    </source>
</evidence>
<evidence type="ECO:0000313" key="2">
    <source>
        <dbReference type="Proteomes" id="UP001292079"/>
    </source>
</evidence>
<accession>A0AAE2D2V1</accession>
<reference evidence="1" key="2">
    <citation type="journal article" date="2023" name="Infect Dis Poverty">
        <title>Chromosome-scale genome of the human blood fluke Schistosoma mekongi and its implications for public health.</title>
        <authorList>
            <person name="Zhou M."/>
            <person name="Xu L."/>
            <person name="Xu D."/>
            <person name="Chen W."/>
            <person name="Khan J."/>
            <person name="Hu Y."/>
            <person name="Huang H."/>
            <person name="Wei H."/>
            <person name="Zhang Y."/>
            <person name="Chusongsang P."/>
            <person name="Tanasarnprasert K."/>
            <person name="Hu X."/>
            <person name="Limpanont Y."/>
            <person name="Lv Z."/>
        </authorList>
    </citation>
    <scope>NUCLEOTIDE SEQUENCE</scope>
    <source>
        <strain evidence="1">LV_2022a</strain>
    </source>
</reference>